<accession>A0A7M3T6Y0</accession>
<dbReference type="InterPro" id="IPR036127">
    <property type="entry name" value="CcmE-like_sf"/>
</dbReference>
<evidence type="ECO:0000256" key="1">
    <source>
        <dbReference type="ARBA" id="ARBA00004370"/>
    </source>
</evidence>
<evidence type="ECO:0000256" key="4">
    <source>
        <dbReference type="ARBA" id="ARBA00022723"/>
    </source>
</evidence>
<dbReference type="InterPro" id="IPR012340">
    <property type="entry name" value="NA-bd_OB-fold"/>
</dbReference>
<feature type="binding site" description="axial binding residue" evidence="10 11">
    <location>
        <position position="123"/>
    </location>
    <ligand>
        <name>heme</name>
        <dbReference type="ChEBI" id="CHEBI:30413"/>
    </ligand>
    <ligandPart>
        <name>Fe</name>
        <dbReference type="ChEBI" id="CHEBI:18248"/>
    </ligandPart>
</feature>
<dbReference type="Pfam" id="PF03100">
    <property type="entry name" value="CcmE"/>
    <property type="match status" value="1"/>
</dbReference>
<keyword evidence="3 10" id="KW-0812">Transmembrane</keyword>
<evidence type="ECO:0000256" key="8">
    <source>
        <dbReference type="ARBA" id="ARBA00023004"/>
    </source>
</evidence>
<proteinExistence type="inferred from homology"/>
<dbReference type="Proteomes" id="UP000503336">
    <property type="component" value="Chromosome"/>
</dbReference>
<gene>
    <name evidence="10" type="primary">ccmE</name>
    <name evidence="10" type="synonym">cycJ</name>
    <name evidence="12" type="ORF">G5B40_05335</name>
</gene>
<evidence type="ECO:0000256" key="10">
    <source>
        <dbReference type="HAMAP-Rule" id="MF_01959"/>
    </source>
</evidence>
<dbReference type="SUPFAM" id="SSF82093">
    <property type="entry name" value="Heme chaperone CcmE"/>
    <property type="match status" value="1"/>
</dbReference>
<evidence type="ECO:0000256" key="11">
    <source>
        <dbReference type="PIRSR" id="PIRSR604329-50"/>
    </source>
</evidence>
<keyword evidence="13" id="KW-1185">Reference proteome</keyword>
<dbReference type="EMBL" id="CP049056">
    <property type="protein sequence ID" value="QIE57761.1"/>
    <property type="molecule type" value="Genomic_DNA"/>
</dbReference>
<dbReference type="GO" id="GO:0017003">
    <property type="term" value="P:protein-heme linkage"/>
    <property type="evidence" value="ECO:0007669"/>
    <property type="project" value="UniProtKB-UniRule"/>
</dbReference>
<dbReference type="AlphaFoldDB" id="A0A7M3T6Y0"/>
<evidence type="ECO:0000313" key="12">
    <source>
        <dbReference type="EMBL" id="QIE57761.1"/>
    </source>
</evidence>
<dbReference type="InterPro" id="IPR004329">
    <property type="entry name" value="CcmE"/>
</dbReference>
<keyword evidence="10" id="KW-1003">Cell membrane</keyword>
<protein>
    <recommendedName>
        <fullName evidence="10">Cytochrome c-type biogenesis protein CcmE</fullName>
    </recommendedName>
    <alternativeName>
        <fullName evidence="10">Cytochrome c maturation protein E</fullName>
    </alternativeName>
    <alternativeName>
        <fullName evidence="10">Heme chaperone CcmE</fullName>
    </alternativeName>
</protein>
<sequence>MTRRSRRMALIGVGAGLMAAAAVLVSVAFKDTIAFFVTPTELAAAPRGPDERLRIGGMVVEGSLQKGVVNHFRLTDFETEVEVRFEGVLPDLIKPGQGAVADGRMVDGVFVASEVLAKHDEKYMPAEIEERVMKAKEKVGS</sequence>
<evidence type="ECO:0000256" key="2">
    <source>
        <dbReference type="ARBA" id="ARBA00022617"/>
    </source>
</evidence>
<feature type="binding site" description="covalent" evidence="10 11">
    <location>
        <position position="119"/>
    </location>
    <ligand>
        <name>heme</name>
        <dbReference type="ChEBI" id="CHEBI:30413"/>
    </ligand>
</feature>
<dbReference type="Gene3D" id="2.40.50.140">
    <property type="entry name" value="Nucleic acid-binding proteins"/>
    <property type="match status" value="1"/>
</dbReference>
<comment type="subcellular location">
    <subcellularLocation>
        <location evidence="10">Cell membrane</location>
        <topology evidence="10">Single-pass type II membrane protein</topology>
    </subcellularLocation>
    <subcellularLocation>
        <location evidence="1">Membrane</location>
    </subcellularLocation>
</comment>
<evidence type="ECO:0000256" key="7">
    <source>
        <dbReference type="ARBA" id="ARBA00022989"/>
    </source>
</evidence>
<keyword evidence="6 10" id="KW-0735">Signal-anchor</keyword>
<feature type="topological domain" description="Cytoplasmic" evidence="10">
    <location>
        <begin position="1"/>
        <end position="7"/>
    </location>
</feature>
<dbReference type="KEGG" id="hdh:G5B40_05335"/>
<keyword evidence="8 10" id="KW-0408">Iron</keyword>
<dbReference type="GO" id="GO:0005886">
    <property type="term" value="C:plasma membrane"/>
    <property type="evidence" value="ECO:0007669"/>
    <property type="project" value="UniProtKB-SubCell"/>
</dbReference>
<evidence type="ECO:0000256" key="9">
    <source>
        <dbReference type="ARBA" id="ARBA00023136"/>
    </source>
</evidence>
<keyword evidence="7 10" id="KW-1133">Transmembrane helix</keyword>
<comment type="similarity">
    <text evidence="10">Belongs to the CcmE/CycJ family.</text>
</comment>
<dbReference type="GO" id="GO:0017004">
    <property type="term" value="P:cytochrome complex assembly"/>
    <property type="evidence" value="ECO:0007669"/>
    <property type="project" value="UniProtKB-KW"/>
</dbReference>
<dbReference type="GO" id="GO:0046872">
    <property type="term" value="F:metal ion binding"/>
    <property type="evidence" value="ECO:0007669"/>
    <property type="project" value="UniProtKB-KW"/>
</dbReference>
<evidence type="ECO:0000256" key="3">
    <source>
        <dbReference type="ARBA" id="ARBA00022692"/>
    </source>
</evidence>
<comment type="function">
    <text evidence="10">Heme chaperone required for the biogenesis of c-type cytochromes. Transiently binds heme delivered by CcmC and transfers the heme to apo-cytochromes in a process facilitated by CcmF and CcmH.</text>
</comment>
<dbReference type="GO" id="GO:0020037">
    <property type="term" value="F:heme binding"/>
    <property type="evidence" value="ECO:0007669"/>
    <property type="project" value="InterPro"/>
</dbReference>
<evidence type="ECO:0000256" key="6">
    <source>
        <dbReference type="ARBA" id="ARBA00022968"/>
    </source>
</evidence>
<dbReference type="NCBIfam" id="NF009731">
    <property type="entry name" value="PRK13254.1-5"/>
    <property type="match status" value="1"/>
</dbReference>
<dbReference type="HAMAP" id="MF_01959">
    <property type="entry name" value="CcmE"/>
    <property type="match status" value="1"/>
</dbReference>
<keyword evidence="2 10" id="KW-0349">Heme</keyword>
<dbReference type="PANTHER" id="PTHR34128:SF2">
    <property type="entry name" value="CYTOCHROME C-TYPE BIOGENESIS PROTEIN CCME HOMOLOG, MITOCHONDRIAL"/>
    <property type="match status" value="1"/>
</dbReference>
<dbReference type="PANTHER" id="PTHR34128">
    <property type="entry name" value="CYTOCHROME C-TYPE BIOGENESIS PROTEIN CCME HOMOLOG, MITOCHONDRIAL"/>
    <property type="match status" value="1"/>
</dbReference>
<evidence type="ECO:0000313" key="13">
    <source>
        <dbReference type="Proteomes" id="UP000503336"/>
    </source>
</evidence>
<organism evidence="12 13">
    <name type="scientific">Pikeienuella piscinae</name>
    <dbReference type="NCBI Taxonomy" id="2748098"/>
    <lineage>
        <taxon>Bacteria</taxon>
        <taxon>Pseudomonadati</taxon>
        <taxon>Pseudomonadota</taxon>
        <taxon>Alphaproteobacteria</taxon>
        <taxon>Rhodobacterales</taxon>
        <taxon>Paracoccaceae</taxon>
        <taxon>Pikeienuella</taxon>
    </lineage>
</organism>
<evidence type="ECO:0000256" key="5">
    <source>
        <dbReference type="ARBA" id="ARBA00022748"/>
    </source>
</evidence>
<keyword evidence="9 10" id="KW-0472">Membrane</keyword>
<feature type="topological domain" description="Extracellular" evidence="10">
    <location>
        <begin position="29"/>
        <end position="141"/>
    </location>
</feature>
<reference evidence="12 13" key="1">
    <citation type="submission" date="2020-02" db="EMBL/GenBank/DDBJ databases">
        <title>complete genome sequence of Rhodobacteraceae bacterium.</title>
        <authorList>
            <person name="Park J."/>
            <person name="Kim Y.-S."/>
            <person name="Kim K.-H."/>
        </authorList>
    </citation>
    <scope>NUCLEOTIDE SEQUENCE [LARGE SCALE GENOMIC DNA]</scope>
    <source>
        <strain evidence="12 13">RR4-56</strain>
    </source>
</reference>
<name>A0A7M3T6Y0_9RHOB</name>
<keyword evidence="4 10" id="KW-0479">Metal-binding</keyword>
<keyword evidence="5 10" id="KW-0201">Cytochrome c-type biogenesis</keyword>